<feature type="signal peptide" evidence="2">
    <location>
        <begin position="1"/>
        <end position="21"/>
    </location>
</feature>
<comment type="caution">
    <text evidence="3">The sequence shown here is derived from an EMBL/GenBank/DDBJ whole genome shotgun (WGS) entry which is preliminary data.</text>
</comment>
<feature type="region of interest" description="Disordered" evidence="1">
    <location>
        <begin position="96"/>
        <end position="116"/>
    </location>
</feature>
<reference evidence="3 4" key="1">
    <citation type="submission" date="2023-03" db="EMBL/GenBank/DDBJ databases">
        <title>Genome insight into feeding habits of ladybird beetles.</title>
        <authorList>
            <person name="Li H.-S."/>
            <person name="Huang Y.-H."/>
            <person name="Pang H."/>
        </authorList>
    </citation>
    <scope>NUCLEOTIDE SEQUENCE [LARGE SCALE GENOMIC DNA]</scope>
    <source>
        <strain evidence="3">SYSU_2023b</strain>
        <tissue evidence="3">Whole body</tissue>
    </source>
</reference>
<accession>A0AAW1UUZ0</accession>
<protein>
    <submittedName>
        <fullName evidence="3">Uncharacterized protein</fullName>
    </submittedName>
</protein>
<keyword evidence="4" id="KW-1185">Reference proteome</keyword>
<evidence type="ECO:0000313" key="4">
    <source>
        <dbReference type="Proteomes" id="UP001431783"/>
    </source>
</evidence>
<feature type="chain" id="PRO_5043766316" evidence="2">
    <location>
        <begin position="22"/>
        <end position="471"/>
    </location>
</feature>
<evidence type="ECO:0000256" key="2">
    <source>
        <dbReference type="SAM" id="SignalP"/>
    </source>
</evidence>
<feature type="compositionally biased region" description="Polar residues" evidence="1">
    <location>
        <begin position="105"/>
        <end position="116"/>
    </location>
</feature>
<evidence type="ECO:0000256" key="1">
    <source>
        <dbReference type="SAM" id="MobiDB-lite"/>
    </source>
</evidence>
<feature type="region of interest" description="Disordered" evidence="1">
    <location>
        <begin position="277"/>
        <end position="321"/>
    </location>
</feature>
<dbReference type="Proteomes" id="UP001431783">
    <property type="component" value="Unassembled WGS sequence"/>
</dbReference>
<organism evidence="3 4">
    <name type="scientific">Henosepilachna vigintioctopunctata</name>
    <dbReference type="NCBI Taxonomy" id="420089"/>
    <lineage>
        <taxon>Eukaryota</taxon>
        <taxon>Metazoa</taxon>
        <taxon>Ecdysozoa</taxon>
        <taxon>Arthropoda</taxon>
        <taxon>Hexapoda</taxon>
        <taxon>Insecta</taxon>
        <taxon>Pterygota</taxon>
        <taxon>Neoptera</taxon>
        <taxon>Endopterygota</taxon>
        <taxon>Coleoptera</taxon>
        <taxon>Polyphaga</taxon>
        <taxon>Cucujiformia</taxon>
        <taxon>Coccinelloidea</taxon>
        <taxon>Coccinellidae</taxon>
        <taxon>Epilachninae</taxon>
        <taxon>Epilachnini</taxon>
        <taxon>Henosepilachna</taxon>
    </lineage>
</organism>
<feature type="compositionally biased region" description="Basic and acidic residues" evidence="1">
    <location>
        <begin position="249"/>
        <end position="258"/>
    </location>
</feature>
<name>A0AAW1UUZ0_9CUCU</name>
<evidence type="ECO:0000313" key="3">
    <source>
        <dbReference type="EMBL" id="KAK9886658.1"/>
    </source>
</evidence>
<keyword evidence="2" id="KW-0732">Signal</keyword>
<gene>
    <name evidence="3" type="ORF">WA026_017578</name>
</gene>
<dbReference type="EMBL" id="JARQZJ010000101">
    <property type="protein sequence ID" value="KAK9886658.1"/>
    <property type="molecule type" value="Genomic_DNA"/>
</dbReference>
<sequence length="471" mass="55062">MRWFSLKGLLVLLSVWHVSHQLKDLLESIHPNVENSFELNSFLQDVMKMKKAFKEIRDAAADLSEDEDNLTEDHMNDDIDEYIYDAENLEANRRKLNGGKHHENSNQLSHYHQGNRPSNDIYPHIYKEHADLDHEKSIRFRRQLIEDVQVEPKSSKGNIRVQGDKLNTADQSFKSESTPNDARETLLAIFSEFLKSTLPYQDDVSGTTENTPEKTENFETTPNGPENIILITNSRQEEVPQSKSVGNSEKSHLQEKKKNYNIQIMEDGKIVRDYAAKENRQEHSSENDLSTASTKPYDIRSSSGLQNGFSPKIENDKYDRTYDDGTKTSVENIERVASIIIPLTESQTLRPTKVKEHAPMLMERKLDGTKNFYRLRSPENVRPHPYNDLEYLQQMYPRYSYIPNQNIYDEEYQSPYNVKYRPQIHTFKIEDNRRDLADYPVNNEFYQLRRLKSTNESLKKVQDKNEVSKNF</sequence>
<dbReference type="AlphaFoldDB" id="A0AAW1UUZ0"/>
<feature type="compositionally biased region" description="Polar residues" evidence="1">
    <location>
        <begin position="287"/>
        <end position="309"/>
    </location>
</feature>
<proteinExistence type="predicted"/>
<feature type="compositionally biased region" description="Basic and acidic residues" evidence="1">
    <location>
        <begin position="277"/>
        <end position="286"/>
    </location>
</feature>
<feature type="region of interest" description="Disordered" evidence="1">
    <location>
        <begin position="201"/>
        <end position="261"/>
    </location>
</feature>
<feature type="compositionally biased region" description="Polar residues" evidence="1">
    <location>
        <begin position="218"/>
        <end position="234"/>
    </location>
</feature>